<keyword evidence="4" id="KW-1133">Transmembrane helix</keyword>
<evidence type="ECO:0000256" key="1">
    <source>
        <dbReference type="ARBA" id="ARBA00004651"/>
    </source>
</evidence>
<comment type="subcellular location">
    <subcellularLocation>
        <location evidence="1">Cell membrane</location>
        <topology evidence="1">Multi-pass membrane protein</topology>
    </subcellularLocation>
</comment>
<dbReference type="HOGENOM" id="CLU_044954_1_0_10"/>
<dbReference type="PANTHER" id="PTHR30250:SF11">
    <property type="entry name" value="O-ANTIGEN TRANSPORTER-RELATED"/>
    <property type="match status" value="1"/>
</dbReference>
<evidence type="ECO:0000256" key="5">
    <source>
        <dbReference type="ARBA" id="ARBA00023136"/>
    </source>
</evidence>
<dbReference type="Proteomes" id="UP000004477">
    <property type="component" value="Unassembled WGS sequence"/>
</dbReference>
<keyword evidence="2" id="KW-1003">Cell membrane</keyword>
<dbReference type="GeneID" id="69849610"/>
<evidence type="ECO:0000256" key="4">
    <source>
        <dbReference type="ARBA" id="ARBA00022989"/>
    </source>
</evidence>
<comment type="caution">
    <text evidence="6">The sequence shown here is derived from an EMBL/GenBank/DDBJ whole genome shotgun (WGS) entry which is preliminary data.</text>
</comment>
<dbReference type="STRING" id="537011.PREVCOP_04081"/>
<keyword evidence="7" id="KW-1185">Reference proteome</keyword>
<dbReference type="PaxDb" id="537011-PREVCOP_04081"/>
<name>D1PA56_9BACT</name>
<gene>
    <name evidence="6" type="ORF">PREVCOP_04081</name>
</gene>
<evidence type="ECO:0000313" key="7">
    <source>
        <dbReference type="Proteomes" id="UP000004477"/>
    </source>
</evidence>
<dbReference type="OrthoDB" id="512217at2"/>
<dbReference type="AlphaFoldDB" id="D1PA56"/>
<proteinExistence type="predicted"/>
<dbReference type="PANTHER" id="PTHR30250">
    <property type="entry name" value="PST FAMILY PREDICTED COLANIC ACID TRANSPORTER"/>
    <property type="match status" value="1"/>
</dbReference>
<accession>D1PA56</accession>
<evidence type="ECO:0000256" key="3">
    <source>
        <dbReference type="ARBA" id="ARBA00022692"/>
    </source>
</evidence>
<evidence type="ECO:0000313" key="6">
    <source>
        <dbReference type="EMBL" id="EFB36385.1"/>
    </source>
</evidence>
<dbReference type="GO" id="GO:0005886">
    <property type="term" value="C:plasma membrane"/>
    <property type="evidence" value="ECO:0007669"/>
    <property type="project" value="UniProtKB-SubCell"/>
</dbReference>
<keyword evidence="5" id="KW-0472">Membrane</keyword>
<dbReference type="InterPro" id="IPR050833">
    <property type="entry name" value="Poly_Biosynth_Transport"/>
</dbReference>
<evidence type="ECO:0000256" key="2">
    <source>
        <dbReference type="ARBA" id="ARBA00022475"/>
    </source>
</evidence>
<reference evidence="6" key="1">
    <citation type="submission" date="2009-11" db="EMBL/GenBank/DDBJ databases">
        <authorList>
            <person name="Weinstock G."/>
            <person name="Sodergren E."/>
            <person name="Clifton S."/>
            <person name="Fulton L."/>
            <person name="Fulton B."/>
            <person name="Courtney L."/>
            <person name="Fronick C."/>
            <person name="Harrison M."/>
            <person name="Strong C."/>
            <person name="Farmer C."/>
            <person name="Delahaunty K."/>
            <person name="Markovic C."/>
            <person name="Hall O."/>
            <person name="Minx P."/>
            <person name="Tomlinson C."/>
            <person name="Mitreva M."/>
            <person name="Nelson J."/>
            <person name="Hou S."/>
            <person name="Wollam A."/>
            <person name="Pepin K.H."/>
            <person name="Johnson M."/>
            <person name="Bhonagiri V."/>
            <person name="Nash W.E."/>
            <person name="Warren W."/>
            <person name="Chinwalla A."/>
            <person name="Mardis E.R."/>
            <person name="Wilson R.K."/>
        </authorList>
    </citation>
    <scope>NUCLEOTIDE SEQUENCE [LARGE SCALE GENOMIC DNA]</scope>
    <source>
        <strain evidence="6">DSM 18205</strain>
    </source>
</reference>
<sequence length="446" mass="50109">MRNRIWGKSPRTALIQKNIAASLLIKGWSTIVLFALVPLTLKCLGTYENGVWLTISSMLVWVDNLDIGLGNGLRNKLAESLAQNDIDGARKAVSSTFIMLIIVILPACVIINILIWKTDIYAFFNVDPEIINNLRAVVTTAVTVICTTFIFKFIGNFFMGLQLPAINNFMVTAGQTLMLLGTAALYYSDIHSLLAITLVNTASPLVVYLASWGLTFYGKYKYISPSLRYLKWNTVTELFSMGIKFFILQLAGMVLFMSSNIIISNVFTPELVTPFQISYRYFSVAQLLFNIICMPYWTATTDAYRRGDIQWIRHSDITLNKYLIVIIVLIAALLFASKFIFPIWIGTNVYIPIKMKILVALYILTMLISIRYSYIINGIGTLKLQLITTTGAAAIYIPLAIGVSRVYGSIYSLLIVMWLINVPGLIINIKQYYKILSGKAHGIWLE</sequence>
<dbReference type="RefSeq" id="WP_006846799.1">
    <property type="nucleotide sequence ID" value="NZ_CP085932.1"/>
</dbReference>
<keyword evidence="3" id="KW-0812">Transmembrane</keyword>
<dbReference type="EMBL" id="ACBX02000006">
    <property type="protein sequence ID" value="EFB36385.1"/>
    <property type="molecule type" value="Genomic_DNA"/>
</dbReference>
<protein>
    <submittedName>
        <fullName evidence="6">Polysaccharide biosynthesis protein</fullName>
    </submittedName>
</protein>
<organism evidence="6 7">
    <name type="scientific">Segatella copri DSM 18205</name>
    <dbReference type="NCBI Taxonomy" id="537011"/>
    <lineage>
        <taxon>Bacteria</taxon>
        <taxon>Pseudomonadati</taxon>
        <taxon>Bacteroidota</taxon>
        <taxon>Bacteroidia</taxon>
        <taxon>Bacteroidales</taxon>
        <taxon>Prevotellaceae</taxon>
        <taxon>Segatella</taxon>
    </lineage>
</organism>